<dbReference type="RefSeq" id="WP_091166473.1">
    <property type="nucleotide sequence ID" value="NZ_CBCSFM010000004.1"/>
</dbReference>
<dbReference type="PANTHER" id="PTHR35792:SF2">
    <property type="entry name" value="GENERAL STRESS PROTEIN"/>
    <property type="match status" value="1"/>
</dbReference>
<reference evidence="3" key="1">
    <citation type="submission" date="2016-10" db="EMBL/GenBank/DDBJ databases">
        <authorList>
            <person name="Varghese N."/>
            <person name="Submissions S."/>
        </authorList>
    </citation>
    <scope>NUCLEOTIDE SEQUENCE [LARGE SCALE GENOMIC DNA]</scope>
    <source>
        <strain evidence="3">CGMCC 1.8704</strain>
    </source>
</reference>
<dbReference type="PANTHER" id="PTHR35792">
    <property type="entry name" value="GENERAL STRESS PROTEIN"/>
    <property type="match status" value="1"/>
</dbReference>
<dbReference type="STRING" id="604089.SAMN04487942_1082"/>
<dbReference type="EMBL" id="FODN01000001">
    <property type="protein sequence ID" value="SEN82297.1"/>
    <property type="molecule type" value="Genomic_DNA"/>
</dbReference>
<dbReference type="Proteomes" id="UP000198657">
    <property type="component" value="Unassembled WGS sequence"/>
</dbReference>
<dbReference type="InterPro" id="IPR052928">
    <property type="entry name" value="Desiccation-related_membrane"/>
</dbReference>
<keyword evidence="1" id="KW-0472">Membrane</keyword>
<dbReference type="Pfam" id="PF12732">
    <property type="entry name" value="YtxH"/>
    <property type="match status" value="1"/>
</dbReference>
<proteinExistence type="predicted"/>
<dbReference type="OrthoDB" id="598035at2"/>
<name>A0A1H8JPK9_9FLAO</name>
<protein>
    <submittedName>
        <fullName evidence="2">Gas vesicle protein</fullName>
    </submittedName>
</protein>
<gene>
    <name evidence="2" type="ORF">SAMN04487942_1082</name>
</gene>
<feature type="transmembrane region" description="Helical" evidence="1">
    <location>
        <begin position="6"/>
        <end position="27"/>
    </location>
</feature>
<keyword evidence="1" id="KW-1133">Transmembrane helix</keyword>
<keyword evidence="1" id="KW-0812">Transmembrane</keyword>
<organism evidence="2 3">
    <name type="scientific">Flavobacterium sinopsychrotolerans</name>
    <dbReference type="NCBI Taxonomy" id="604089"/>
    <lineage>
        <taxon>Bacteria</taxon>
        <taxon>Pseudomonadati</taxon>
        <taxon>Bacteroidota</taxon>
        <taxon>Flavobacteriia</taxon>
        <taxon>Flavobacteriales</taxon>
        <taxon>Flavobacteriaceae</taxon>
        <taxon>Flavobacterium</taxon>
    </lineage>
</organism>
<dbReference type="AlphaFoldDB" id="A0A1H8JPK9"/>
<sequence>MSNNTGNTILAVLAGAAIGAGIGILFAPDKGSKTREKFKDGFDDAKNELQNKFESASSQLSDKFTTAKFDLEGTYEDLLSNMSYKTEEVISFLELKLAELKKQNAKLQKNTDIPV</sequence>
<evidence type="ECO:0000313" key="2">
    <source>
        <dbReference type="EMBL" id="SEN82297.1"/>
    </source>
</evidence>
<keyword evidence="3" id="KW-1185">Reference proteome</keyword>
<evidence type="ECO:0000313" key="3">
    <source>
        <dbReference type="Proteomes" id="UP000198657"/>
    </source>
</evidence>
<dbReference type="InterPro" id="IPR024623">
    <property type="entry name" value="YtxH"/>
</dbReference>
<evidence type="ECO:0000256" key="1">
    <source>
        <dbReference type="SAM" id="Phobius"/>
    </source>
</evidence>
<accession>A0A1H8JPK9</accession>